<evidence type="ECO:0000313" key="3">
    <source>
        <dbReference type="Proteomes" id="UP001303373"/>
    </source>
</evidence>
<feature type="signal peptide" evidence="1">
    <location>
        <begin position="1"/>
        <end position="17"/>
    </location>
</feature>
<reference evidence="2 3" key="1">
    <citation type="submission" date="2023-11" db="EMBL/GenBank/DDBJ databases">
        <title>An acidophilic fungus is an integral part of prey digestion in a carnivorous sundew plant.</title>
        <authorList>
            <person name="Tsai I.J."/>
        </authorList>
    </citation>
    <scope>NUCLEOTIDE SEQUENCE [LARGE SCALE GENOMIC DNA]</scope>
    <source>
        <strain evidence="2">169a</strain>
    </source>
</reference>
<proteinExistence type="predicted"/>
<feature type="chain" id="PRO_5042811264" description="GPI anchored protein" evidence="1">
    <location>
        <begin position="18"/>
        <end position="195"/>
    </location>
</feature>
<evidence type="ECO:0008006" key="4">
    <source>
        <dbReference type="Google" id="ProtNLM"/>
    </source>
</evidence>
<dbReference type="AlphaFoldDB" id="A0AAQ3LYI6"/>
<keyword evidence="3" id="KW-1185">Reference proteome</keyword>
<dbReference type="EMBL" id="CP138580">
    <property type="protein sequence ID" value="WPG97499.1"/>
    <property type="molecule type" value="Genomic_DNA"/>
</dbReference>
<evidence type="ECO:0000256" key="1">
    <source>
        <dbReference type="SAM" id="SignalP"/>
    </source>
</evidence>
<name>A0AAQ3LYI6_9PEZI</name>
<dbReference type="PANTHER" id="PTHR40640">
    <property type="entry name" value="ANCHORED GLYCOPROTEIN, PUTATIVE (AFU_ORTHOLOGUE AFUA_8G04860)-RELATED"/>
    <property type="match status" value="1"/>
</dbReference>
<dbReference type="PANTHER" id="PTHR40640:SF1">
    <property type="entry name" value="ANCHORED GLYCOPROTEIN, PUTATIVE (AFU_ORTHOLOGUE AFUA_8G04860)-RELATED"/>
    <property type="match status" value="1"/>
</dbReference>
<protein>
    <recommendedName>
        <fullName evidence="4">GPI anchored protein</fullName>
    </recommendedName>
</protein>
<organism evidence="2 3">
    <name type="scientific">Acrodontium crateriforme</name>
    <dbReference type="NCBI Taxonomy" id="150365"/>
    <lineage>
        <taxon>Eukaryota</taxon>
        <taxon>Fungi</taxon>
        <taxon>Dikarya</taxon>
        <taxon>Ascomycota</taxon>
        <taxon>Pezizomycotina</taxon>
        <taxon>Dothideomycetes</taxon>
        <taxon>Dothideomycetidae</taxon>
        <taxon>Mycosphaerellales</taxon>
        <taxon>Teratosphaeriaceae</taxon>
        <taxon>Acrodontium</taxon>
    </lineage>
</organism>
<dbReference type="Proteomes" id="UP001303373">
    <property type="component" value="Chromosome 1"/>
</dbReference>
<evidence type="ECO:0000313" key="2">
    <source>
        <dbReference type="EMBL" id="WPG97499.1"/>
    </source>
</evidence>
<keyword evidence="1" id="KW-0732">Signal</keyword>
<accession>A0AAQ3LYI6</accession>
<gene>
    <name evidence="2" type="ORF">R9X50_00027600</name>
</gene>
<sequence length="195" mass="19373">MRVFAPFIAVMAVLAAAQQTSEFPDKTGVRSLWIPFKTLDGTPLASIASNNSDVTVYVVSCPTASPACAIAPNLTLTEGPSTVEYVSTVTNSGGVATLGCTLDGTTSAVCSNLARNGGNVAKDTSTLGASQIKYQAISITQTINNTATLPVTVTVTPSSTSTSSSSSSGAANPTAAAPWTLGGAVGAGLLALAAL</sequence>